<gene>
    <name evidence="2" type="ORF">RUM43_011071</name>
    <name evidence="3" type="ORF">RUM44_013421</name>
</gene>
<dbReference type="EMBL" id="JAWJWE010000039">
    <property type="protein sequence ID" value="KAK6620776.1"/>
    <property type="molecule type" value="Genomic_DNA"/>
</dbReference>
<evidence type="ECO:0000313" key="2">
    <source>
        <dbReference type="EMBL" id="KAK6620776.1"/>
    </source>
</evidence>
<keyword evidence="1" id="KW-1133">Transmembrane helix</keyword>
<name>A0AAN8S7P4_POLSC</name>
<evidence type="ECO:0000313" key="3">
    <source>
        <dbReference type="EMBL" id="KAK6641706.1"/>
    </source>
</evidence>
<keyword evidence="4" id="KW-1185">Reference proteome</keyword>
<keyword evidence="1" id="KW-0812">Transmembrane</keyword>
<evidence type="ECO:0000256" key="1">
    <source>
        <dbReference type="SAM" id="Phobius"/>
    </source>
</evidence>
<dbReference type="Proteomes" id="UP001372834">
    <property type="component" value="Unassembled WGS sequence"/>
</dbReference>
<dbReference type="AlphaFoldDB" id="A0AAN8S7P4"/>
<feature type="transmembrane region" description="Helical" evidence="1">
    <location>
        <begin position="20"/>
        <end position="45"/>
    </location>
</feature>
<evidence type="ECO:0000313" key="5">
    <source>
        <dbReference type="Proteomes" id="UP001372834"/>
    </source>
</evidence>
<evidence type="ECO:0000313" key="4">
    <source>
        <dbReference type="Proteomes" id="UP001359485"/>
    </source>
</evidence>
<dbReference type="Proteomes" id="UP001359485">
    <property type="component" value="Unassembled WGS sequence"/>
</dbReference>
<reference evidence="2 5" key="1">
    <citation type="submission" date="2023-10" db="EMBL/GenBank/DDBJ databases">
        <title>Genomes of two closely related lineages of the louse Polyplax serrata with different host specificities.</title>
        <authorList>
            <person name="Martinu J."/>
            <person name="Tarabai H."/>
            <person name="Stefka J."/>
            <person name="Hypsa V."/>
        </authorList>
    </citation>
    <scope>NUCLEOTIDE SEQUENCE [LARGE SCALE GENOMIC DNA]</scope>
    <source>
        <strain evidence="3">98ZLc_SE</strain>
        <strain evidence="2">HR10_N</strain>
    </source>
</reference>
<accession>A0AAN8S7P4</accession>
<organism evidence="2 5">
    <name type="scientific">Polyplax serrata</name>
    <name type="common">Common mouse louse</name>
    <dbReference type="NCBI Taxonomy" id="468196"/>
    <lineage>
        <taxon>Eukaryota</taxon>
        <taxon>Metazoa</taxon>
        <taxon>Ecdysozoa</taxon>
        <taxon>Arthropoda</taxon>
        <taxon>Hexapoda</taxon>
        <taxon>Insecta</taxon>
        <taxon>Pterygota</taxon>
        <taxon>Neoptera</taxon>
        <taxon>Paraneoptera</taxon>
        <taxon>Psocodea</taxon>
        <taxon>Troctomorpha</taxon>
        <taxon>Phthiraptera</taxon>
        <taxon>Anoplura</taxon>
        <taxon>Polyplacidae</taxon>
        <taxon>Polyplax</taxon>
    </lineage>
</organism>
<comment type="caution">
    <text evidence="2">The sequence shown here is derived from an EMBL/GenBank/DDBJ whole genome shotgun (WGS) entry which is preliminary data.</text>
</comment>
<protein>
    <submittedName>
        <fullName evidence="2">Uncharacterized protein</fullName>
    </submittedName>
</protein>
<sequence length="102" mass="11494">MDRIFAFCGQQDNSVRPEIIVAYVGVGILVSLFVNWALAALLCLLKPFTCAAILMAFIRPDLAQNLMKDDCMMRLVEKSKVLFVGLTNIVLRLGEQFHDKFN</sequence>
<keyword evidence="1" id="KW-0472">Membrane</keyword>
<proteinExistence type="predicted"/>
<dbReference type="EMBL" id="JAWJWF010000001">
    <property type="protein sequence ID" value="KAK6641706.1"/>
    <property type="molecule type" value="Genomic_DNA"/>
</dbReference>